<protein>
    <recommendedName>
        <fullName evidence="3">PPM-type phosphatase domain-containing protein</fullName>
    </recommendedName>
</protein>
<dbReference type="AlphaFoldDB" id="A0A6B0YP08"/>
<accession>A0A6B0YP08</accession>
<feature type="compositionally biased region" description="Pro residues" evidence="1">
    <location>
        <begin position="361"/>
        <end position="382"/>
    </location>
</feature>
<proteinExistence type="predicted"/>
<feature type="region of interest" description="Disordered" evidence="1">
    <location>
        <begin position="327"/>
        <end position="403"/>
    </location>
</feature>
<gene>
    <name evidence="2" type="ORF">F4Y42_04965</name>
</gene>
<comment type="caution">
    <text evidence="2">The sequence shown here is derived from an EMBL/GenBank/DDBJ whole genome shotgun (WGS) entry which is preliminary data.</text>
</comment>
<evidence type="ECO:0008006" key="3">
    <source>
        <dbReference type="Google" id="ProtNLM"/>
    </source>
</evidence>
<reference evidence="2" key="1">
    <citation type="submission" date="2019-09" db="EMBL/GenBank/DDBJ databases">
        <title>Characterisation of the sponge microbiome using genome-centric metagenomics.</title>
        <authorList>
            <person name="Engelberts J.P."/>
            <person name="Robbins S.J."/>
            <person name="De Goeij J.M."/>
            <person name="Aranda M."/>
            <person name="Bell S.C."/>
            <person name="Webster N.S."/>
        </authorList>
    </citation>
    <scope>NUCLEOTIDE SEQUENCE</scope>
    <source>
        <strain evidence="2">SB0664_bin_27</strain>
    </source>
</reference>
<dbReference type="EMBL" id="VXRG01000041">
    <property type="protein sequence ID" value="MXY92786.1"/>
    <property type="molecule type" value="Genomic_DNA"/>
</dbReference>
<evidence type="ECO:0000256" key="1">
    <source>
        <dbReference type="SAM" id="MobiDB-lite"/>
    </source>
</evidence>
<feature type="region of interest" description="Disordered" evidence="1">
    <location>
        <begin position="233"/>
        <end position="301"/>
    </location>
</feature>
<sequence>MASTASPAQIRVHSAPLMDHRNPRAAHLEVFEPGWGDERAARGNLYILIELIGSSPVGSHAVREMQATAELTYYSAGGPVSQVLKQAIADAHEVLRNMNRNSPDIDLQAGIICAAVVQGHLIIASAGPTVAFIASDQRLEQFPLDEERFSSNVGGETEPNIHTYRRVLNSGDALFLGESEWILQSDVRTIGGAVVSTTESNMQDVVLHLQEQGDNVPLLGLLLVFAEEELAEEQGDEETVGTPLPTAVGAAPPVRNVPGEEGAGQFGASRSQVGVSSPELPSAATMQHQLTVPVRPRPSGRDRWRTRAFRILDRPSRWFSGLMQGLLPERKEPQSEQSQEYESEESAPSPQPAPSLQLEPSPQPAPSPQPMPSPQPAPPDPVVPIQEAPPLQTSESPAEASAEERIQLPALPGYAPPAPSMGNRRRLIIAIAILIPLLTSAVVGAAFLREGSINQEEGLQLVELADSKLLEVQQALAVDDKTTARASLSEAQRYLDEAIVLIGVTDQIQELSEVIATELQELLQTRALYSLDVPLLEYSADAEPQRIVVSNQDIYVLDSGQQAVSHYRANSERTMLEEDNGAILKEGDTVPGGMTVGRLVDIAWQPRISGFEDKASLLILDRNNNVFRYNRLDGATHLVLREQSSLGSVGQLGIYNGRLYLADERSDQIFRYTPAGLAYDDPPTEWFDEQVQGDLAGLIAMGIDGDIWLLSEDGTLLRFREGQQLPFSLERIPGLGGLLVDFAMAEHADGMLFLADATDERILVYDKEGRYIQQFVDAEDLALAGLRGLFLDEVSDILYILTKTGLYAHPLPR</sequence>
<dbReference type="Gene3D" id="2.120.10.30">
    <property type="entry name" value="TolB, C-terminal domain"/>
    <property type="match status" value="1"/>
</dbReference>
<dbReference type="InterPro" id="IPR011042">
    <property type="entry name" value="6-blade_b-propeller_TolB-like"/>
</dbReference>
<name>A0A6B0YP08_9CHLR</name>
<organism evidence="2">
    <name type="scientific">Caldilineaceae bacterium SB0664_bin_27</name>
    <dbReference type="NCBI Taxonomy" id="2605260"/>
    <lineage>
        <taxon>Bacteria</taxon>
        <taxon>Bacillati</taxon>
        <taxon>Chloroflexota</taxon>
        <taxon>Caldilineae</taxon>
        <taxon>Caldilineales</taxon>
        <taxon>Caldilineaceae</taxon>
    </lineage>
</organism>
<dbReference type="SUPFAM" id="SSF101898">
    <property type="entry name" value="NHL repeat"/>
    <property type="match status" value="1"/>
</dbReference>
<evidence type="ECO:0000313" key="2">
    <source>
        <dbReference type="EMBL" id="MXY92786.1"/>
    </source>
</evidence>